<dbReference type="GO" id="GO:0061630">
    <property type="term" value="F:ubiquitin protein ligase activity"/>
    <property type="evidence" value="ECO:0007669"/>
    <property type="project" value="UniProtKB-EC"/>
</dbReference>
<feature type="coiled-coil region" evidence="5">
    <location>
        <begin position="322"/>
        <end position="401"/>
    </location>
</feature>
<dbReference type="GO" id="GO:0004672">
    <property type="term" value="F:protein kinase activity"/>
    <property type="evidence" value="ECO:0007669"/>
    <property type="project" value="InterPro"/>
</dbReference>
<keyword evidence="4" id="KW-0833">Ubl conjugation pathway</keyword>
<protein>
    <recommendedName>
        <fullName evidence="3">RING-type E3 ubiquitin transferase</fullName>
        <ecNumber evidence="3">2.3.2.27</ecNumber>
    </recommendedName>
</protein>
<feature type="coiled-coil region" evidence="5">
    <location>
        <begin position="430"/>
        <end position="464"/>
    </location>
</feature>
<feature type="region of interest" description="Disordered" evidence="6">
    <location>
        <begin position="183"/>
        <end position="202"/>
    </location>
</feature>
<evidence type="ECO:0000313" key="10">
    <source>
        <dbReference type="Proteomes" id="UP000811609"/>
    </source>
</evidence>
<evidence type="ECO:0000256" key="3">
    <source>
        <dbReference type="ARBA" id="ARBA00012483"/>
    </source>
</evidence>
<gene>
    <name evidence="9" type="ORF">CIPAW_01G061700</name>
</gene>
<keyword evidence="10" id="KW-1185">Reference proteome</keyword>
<evidence type="ECO:0000259" key="8">
    <source>
        <dbReference type="PROSITE" id="PS51698"/>
    </source>
</evidence>
<evidence type="ECO:0000256" key="4">
    <source>
        <dbReference type="ARBA" id="ARBA00022786"/>
    </source>
</evidence>
<name>A0A8T1RIH4_CARIL</name>
<dbReference type="PANTHER" id="PTHR45647">
    <property type="entry name" value="OS02G0152300 PROTEIN"/>
    <property type="match status" value="1"/>
</dbReference>
<dbReference type="Pfam" id="PF04564">
    <property type="entry name" value="U-box"/>
    <property type="match status" value="1"/>
</dbReference>
<reference evidence="9" key="1">
    <citation type="submission" date="2020-12" db="EMBL/GenBank/DDBJ databases">
        <title>WGS assembly of Carya illinoinensis cv. Pawnee.</title>
        <authorList>
            <person name="Platts A."/>
            <person name="Shu S."/>
            <person name="Wright S."/>
            <person name="Barry K."/>
            <person name="Edger P."/>
            <person name="Pires J.C."/>
            <person name="Schmutz J."/>
        </authorList>
    </citation>
    <scope>NUCLEOTIDE SEQUENCE</scope>
    <source>
        <tissue evidence="9">Leaf</tissue>
    </source>
</reference>
<dbReference type="SMART" id="SM00504">
    <property type="entry name" value="Ubox"/>
    <property type="match status" value="1"/>
</dbReference>
<dbReference type="GO" id="GO:0005524">
    <property type="term" value="F:ATP binding"/>
    <property type="evidence" value="ECO:0007669"/>
    <property type="project" value="InterPro"/>
</dbReference>
<dbReference type="EMBL" id="CM031809">
    <property type="protein sequence ID" value="KAG6666867.1"/>
    <property type="molecule type" value="Genomic_DNA"/>
</dbReference>
<dbReference type="GO" id="GO:0016567">
    <property type="term" value="P:protein ubiquitination"/>
    <property type="evidence" value="ECO:0007669"/>
    <property type="project" value="InterPro"/>
</dbReference>
<dbReference type="CDD" id="cd01989">
    <property type="entry name" value="USP_STK_Ubox_N"/>
    <property type="match status" value="1"/>
</dbReference>
<evidence type="ECO:0000256" key="5">
    <source>
        <dbReference type="SAM" id="Coils"/>
    </source>
</evidence>
<keyword evidence="5" id="KW-0175">Coiled coil</keyword>
<dbReference type="PROSITE" id="PS51698">
    <property type="entry name" value="U_BOX"/>
    <property type="match status" value="1"/>
</dbReference>
<evidence type="ECO:0000256" key="1">
    <source>
        <dbReference type="ARBA" id="ARBA00000900"/>
    </source>
</evidence>
<dbReference type="PANTHER" id="PTHR45647:SF100">
    <property type="entry name" value="U-BOX DOMAIN-CONTAINING PROTEIN 33"/>
    <property type="match status" value="1"/>
</dbReference>
<feature type="compositionally biased region" description="Polar residues" evidence="6">
    <location>
        <begin position="238"/>
        <end position="249"/>
    </location>
</feature>
<dbReference type="CDD" id="cd16655">
    <property type="entry name" value="RING-Ubox_WDSUB1-like"/>
    <property type="match status" value="1"/>
</dbReference>
<proteinExistence type="predicted"/>
<dbReference type="InterPro" id="IPR051348">
    <property type="entry name" value="U-box_ubiquitin_ligases"/>
</dbReference>
<feature type="domain" description="U-box" evidence="8">
    <location>
        <begin position="773"/>
        <end position="847"/>
    </location>
</feature>
<feature type="region of interest" description="Disordered" evidence="6">
    <location>
        <begin position="236"/>
        <end position="270"/>
    </location>
</feature>
<sequence>MENTLYVAVGENVKESRAILLWALQNSGGKKICIIHVHQPAQMIPFMGTRWPASILEEQEVKAYRKIQRQHMNKILIEYISICRQMEVPADTLHTEMDCIEKGILKLISEHGIRELVMGAAANKHYSKKLINLKSKKAIFVCQKAPISCSIKFICKGHLIYTREGILNAADAEIRSSLLEVSQNTKDGPSMERALSSSVGQKNQEIPINPYQDSFCIETTYGSRADISSANGAEEFSSPWSRLNEQGSSDDCGRLSSRYPPSPGHSASQSCQVVDMDMTPSLRVEGVENGLKLSSFTESKEHCRHSSPLTVLDRKTDDDALYDQIEKSREKAQNVKREALQVAAKRVKAERDDAEYIQRTKVLESFYTKELKQRKEIQEMLAREKEKLEMMKKQEDEVMEELHVTLDQKSLLENQIAETDAMVKVLGMRITSAEELLQTFKKNRDEVQIEHDNALKQLEELRRKQGEILGTPVSHFFSEFPYSEIKEATQNFDPSMKIGEGRSRSIYKGLLRHTQVAIKMPHNRSLQAHLGFHREVDILSKLRHPNLFTLIGSCQEAYALIYEYLPNGSLEDRLRCKDNTPPLSWQTRISIAAELCSVLIFLHSSKPIGIVHGDLTPSSILLDANLGSKLTDFGICHLLPHDQSSKNTNQGTFTYMDPEFLSTGELTLKSDVYSLGIILLELLTGRSALRIIKEVKHALDADKLKEVLDPLAGDWPLEQAEQVAHLALRCCASKQKNRPDLESEVWTLLEPMRYSCGGPYPTIQLGSAEEHPEPPPYLICPISQEIIRDAQVAADGYTYEAVALRKWLESGHYTSPMTNLKLEHCNLVPNHSLRSAIQECQNRHKKFKY</sequence>
<dbReference type="InterPro" id="IPR000719">
    <property type="entry name" value="Prot_kinase_dom"/>
</dbReference>
<evidence type="ECO:0000313" key="9">
    <source>
        <dbReference type="EMBL" id="KAG6666867.1"/>
    </source>
</evidence>
<dbReference type="Proteomes" id="UP000811609">
    <property type="component" value="Chromosome 1"/>
</dbReference>
<dbReference type="AlphaFoldDB" id="A0A8T1RIH4"/>
<evidence type="ECO:0000259" key="7">
    <source>
        <dbReference type="PROSITE" id="PS50011"/>
    </source>
</evidence>
<comment type="catalytic activity">
    <reaction evidence="1">
        <text>S-ubiquitinyl-[E2 ubiquitin-conjugating enzyme]-L-cysteine + [acceptor protein]-L-lysine = [E2 ubiquitin-conjugating enzyme]-L-cysteine + N(6)-ubiquitinyl-[acceptor protein]-L-lysine.</text>
        <dbReference type="EC" id="2.3.2.27"/>
    </reaction>
</comment>
<organism evidence="9 10">
    <name type="scientific">Carya illinoinensis</name>
    <name type="common">Pecan</name>
    <dbReference type="NCBI Taxonomy" id="32201"/>
    <lineage>
        <taxon>Eukaryota</taxon>
        <taxon>Viridiplantae</taxon>
        <taxon>Streptophyta</taxon>
        <taxon>Embryophyta</taxon>
        <taxon>Tracheophyta</taxon>
        <taxon>Spermatophyta</taxon>
        <taxon>Magnoliopsida</taxon>
        <taxon>eudicotyledons</taxon>
        <taxon>Gunneridae</taxon>
        <taxon>Pentapetalae</taxon>
        <taxon>rosids</taxon>
        <taxon>fabids</taxon>
        <taxon>Fagales</taxon>
        <taxon>Juglandaceae</taxon>
        <taxon>Carya</taxon>
    </lineage>
</organism>
<dbReference type="PROSITE" id="PS50011">
    <property type="entry name" value="PROTEIN_KINASE_DOM"/>
    <property type="match status" value="1"/>
</dbReference>
<accession>A0A8T1RIH4</accession>
<dbReference type="Pfam" id="PF07714">
    <property type="entry name" value="PK_Tyr_Ser-Thr"/>
    <property type="match status" value="1"/>
</dbReference>
<comment type="caution">
    <text evidence="9">The sequence shown here is derived from an EMBL/GenBank/DDBJ whole genome shotgun (WGS) entry which is preliminary data.</text>
</comment>
<evidence type="ECO:0000256" key="6">
    <source>
        <dbReference type="SAM" id="MobiDB-lite"/>
    </source>
</evidence>
<evidence type="ECO:0000256" key="2">
    <source>
        <dbReference type="ARBA" id="ARBA00003861"/>
    </source>
</evidence>
<comment type="function">
    <text evidence="2">Functions as an E3 ubiquitin ligase.</text>
</comment>
<dbReference type="InterPro" id="IPR001245">
    <property type="entry name" value="Ser-Thr/Tyr_kinase_cat_dom"/>
</dbReference>
<dbReference type="EC" id="2.3.2.27" evidence="3"/>
<dbReference type="InterPro" id="IPR003613">
    <property type="entry name" value="Ubox_domain"/>
</dbReference>
<feature type="domain" description="Protein kinase" evidence="7">
    <location>
        <begin position="492"/>
        <end position="763"/>
    </location>
</feature>